<evidence type="ECO:0000256" key="16">
    <source>
        <dbReference type="ARBA" id="ARBA00035037"/>
    </source>
</evidence>
<keyword evidence="7 20" id="KW-0732">Signal</keyword>
<keyword evidence="11" id="KW-1015">Disulfide bond</keyword>
<evidence type="ECO:0000313" key="24">
    <source>
        <dbReference type="Proteomes" id="UP001208570"/>
    </source>
</evidence>
<keyword evidence="4" id="KW-0217">Developmental protein</keyword>
<feature type="signal peptide" evidence="20">
    <location>
        <begin position="1"/>
        <end position="25"/>
    </location>
</feature>
<dbReference type="InterPro" id="IPR015526">
    <property type="entry name" value="Frizzled/SFRP"/>
</dbReference>
<evidence type="ECO:0000256" key="10">
    <source>
        <dbReference type="ARBA" id="ARBA00023136"/>
    </source>
</evidence>
<feature type="compositionally biased region" description="Polar residues" evidence="18">
    <location>
        <begin position="646"/>
        <end position="661"/>
    </location>
</feature>
<proteinExistence type="inferred from homology"/>
<evidence type="ECO:0000256" key="11">
    <source>
        <dbReference type="ARBA" id="ARBA00023157"/>
    </source>
</evidence>
<evidence type="ECO:0000256" key="3">
    <source>
        <dbReference type="ARBA" id="ARBA00008077"/>
    </source>
</evidence>
<dbReference type="Gene3D" id="1.10.2000.10">
    <property type="entry name" value="Frizzled cysteine-rich domain"/>
    <property type="match status" value="1"/>
</dbReference>
<dbReference type="Pfam" id="PF01534">
    <property type="entry name" value="Frizzled"/>
    <property type="match status" value="1"/>
</dbReference>
<feature type="compositionally biased region" description="Basic residues" evidence="18">
    <location>
        <begin position="671"/>
        <end position="683"/>
    </location>
</feature>
<feature type="region of interest" description="Disordered" evidence="18">
    <location>
        <begin position="744"/>
        <end position="804"/>
    </location>
</feature>
<dbReference type="FunFam" id="1.20.1070.10:FF:000068">
    <property type="entry name" value="Smoothened, frizzled class receptor"/>
    <property type="match status" value="1"/>
</dbReference>
<feature type="compositionally biased region" description="Low complexity" evidence="18">
    <location>
        <begin position="717"/>
        <end position="731"/>
    </location>
</feature>
<keyword evidence="10 19" id="KW-0472">Membrane</keyword>
<evidence type="ECO:0000256" key="12">
    <source>
        <dbReference type="ARBA" id="ARBA00023170"/>
    </source>
</evidence>
<feature type="compositionally biased region" description="Low complexity" evidence="18">
    <location>
        <begin position="1034"/>
        <end position="1047"/>
    </location>
</feature>
<dbReference type="PANTHER" id="PTHR11309:SF35">
    <property type="entry name" value="PROTEIN SMOOTHENED"/>
    <property type="match status" value="1"/>
</dbReference>
<feature type="transmembrane region" description="Helical" evidence="19">
    <location>
        <begin position="248"/>
        <end position="266"/>
    </location>
</feature>
<sequence>MAAIQVMYSLYFSVIILCVTHCTNSVQNMNILMKPPKPECRLEVNRCELLNSTVCLGATLPYRLSSYVLASDSESEAQILDKLGLWAGLRNVPKCWEVIQPFLCGVYMPRCYNEDNISYIALPGIELCEQTRKPCKVVETYSGWPDFLQCNNTNFASGCSVGNPVVSLKYNTTGTCERPLVKTSNPKSWYQDVDGCGIQCENPLFTEDEHREVHIFIAVFGSLCMACTLFTVLSFIIDWKNASRYPALILFFINACFFVGSVGWMAQFIPGARTDIVCRADGTMRTAEPQIGSGETSSCTVVFILVYYFMIAGITWFVILAYAWHLIFKSLDYPRDAIEGKRGHFHLVAWSFPLVLTIVCLALSQVDGDSVSGICFVGYLNHTYRGFFVLLPVGIVLFVGSGFLISGLVTLVKMKMVTPGLISDRASAKIRETIIRLGIFTSFAVIFVMVTFFVHAYIFTNEPLWKKSFEDYIICEANVTIAKSLTNRTTSCKMASRPNLVATEIHIFAYFGAGIAMSSWAWNKATLETWRRFLRKKFLNKEDEKPPVRLRKHEVIARAFSKRHDMNDGRISLSFYSTHDDPIGMKFDVNSISSLEMSSAWAAAIPRMITRRGAMAVPNTRRYSDSDVQSVQSTSFGICGVMVDSQSPRRNSMQSHGSHSLSHSEQEDTTRRKKKKRRHRLRGANRIAPMNTNNILSGADQRSKAESIEPMSSAIPSSQCSRCTSLLSTSTDQPKMDVITADVHDNNISDPEDDLDEGRQPVDSDSFHSDDSIFTVPPEVLDNDNTSAPADHEGDGTEVSGPIPSKNSAFKKYNRHTPPVSNNNVTYMSEPAHTENVPNIYTMAATMGYLPQNMVPDYIAPQPRYPASLPVMYPGSPPEAYQSYISPHHAYSMNNYPMTYMPQDFFMPPPSFMPYGAAGFYPHPLSPVSPPYLGYPYPPPAPMYSPYDASPIQLPQKVEPVPFHSTKKYQPSVKPEAAIVAEVEFPTRSKRYKDGSSVKKAMSFENPAFEHPSPTIKTRDMILNALDGRHYADLKPSLGSPKFSSSSTYHLDRVELESASEQSV</sequence>
<evidence type="ECO:0000256" key="14">
    <source>
        <dbReference type="ARBA" id="ARBA00023224"/>
    </source>
</evidence>
<feature type="region of interest" description="Disordered" evidence="18">
    <location>
        <begin position="1034"/>
        <end position="1064"/>
    </location>
</feature>
<keyword evidence="13" id="KW-0325">Glycoprotein</keyword>
<dbReference type="InterPro" id="IPR000539">
    <property type="entry name" value="Frizzled/Smoothened_7TM"/>
</dbReference>
<dbReference type="InterPro" id="IPR020067">
    <property type="entry name" value="Frizzled_dom"/>
</dbReference>
<feature type="chain" id="PRO_5041949380" description="Protein smoothened" evidence="20">
    <location>
        <begin position="26"/>
        <end position="1064"/>
    </location>
</feature>
<feature type="transmembrane region" description="Helical" evidence="19">
    <location>
        <begin position="433"/>
        <end position="458"/>
    </location>
</feature>
<dbReference type="GO" id="GO:0007224">
    <property type="term" value="P:smoothened signaling pathway"/>
    <property type="evidence" value="ECO:0007669"/>
    <property type="project" value="TreeGrafter"/>
</dbReference>
<evidence type="ECO:0000256" key="1">
    <source>
        <dbReference type="ARBA" id="ARBA00004138"/>
    </source>
</evidence>
<evidence type="ECO:0000256" key="19">
    <source>
        <dbReference type="SAM" id="Phobius"/>
    </source>
</evidence>
<keyword evidence="14" id="KW-0807">Transducer</keyword>
<evidence type="ECO:0000313" key="23">
    <source>
        <dbReference type="EMBL" id="KAK2165795.1"/>
    </source>
</evidence>
<feature type="region of interest" description="Disordered" evidence="18">
    <location>
        <begin position="646"/>
        <end position="731"/>
    </location>
</feature>
<dbReference type="InterPro" id="IPR036790">
    <property type="entry name" value="Frizzled_dom_sf"/>
</dbReference>
<dbReference type="GO" id="GO:0071679">
    <property type="term" value="P:commissural neuron axon guidance"/>
    <property type="evidence" value="ECO:0007669"/>
    <property type="project" value="TreeGrafter"/>
</dbReference>
<protein>
    <recommendedName>
        <fullName evidence="16">Protein smoothened</fullName>
    </recommendedName>
</protein>
<gene>
    <name evidence="23" type="ORF">LSH36_45g07019</name>
</gene>
<organism evidence="23 24">
    <name type="scientific">Paralvinella palmiformis</name>
    <dbReference type="NCBI Taxonomy" id="53620"/>
    <lineage>
        <taxon>Eukaryota</taxon>
        <taxon>Metazoa</taxon>
        <taxon>Spiralia</taxon>
        <taxon>Lophotrochozoa</taxon>
        <taxon>Annelida</taxon>
        <taxon>Polychaeta</taxon>
        <taxon>Sedentaria</taxon>
        <taxon>Canalipalpata</taxon>
        <taxon>Terebellida</taxon>
        <taxon>Terebelliformia</taxon>
        <taxon>Alvinellidae</taxon>
        <taxon>Paralvinella</taxon>
    </lineage>
</organism>
<comment type="subcellular location">
    <subcellularLocation>
        <location evidence="2">Cell membrane</location>
        <topology evidence="2">Multi-pass membrane protein</topology>
    </subcellularLocation>
    <subcellularLocation>
        <location evidence="1">Cell projection</location>
        <location evidence="1">Cilium</location>
    </subcellularLocation>
</comment>
<reference evidence="23" key="1">
    <citation type="journal article" date="2023" name="Mol. Biol. Evol.">
        <title>Third-Generation Sequencing Reveals the Adaptive Role of the Epigenome in Three Deep-Sea Polychaetes.</title>
        <authorList>
            <person name="Perez M."/>
            <person name="Aroh O."/>
            <person name="Sun Y."/>
            <person name="Lan Y."/>
            <person name="Juniper S.K."/>
            <person name="Young C.R."/>
            <person name="Angers B."/>
            <person name="Qian P.Y."/>
        </authorList>
    </citation>
    <scope>NUCLEOTIDE SEQUENCE</scope>
    <source>
        <strain evidence="23">P08H-3</strain>
    </source>
</reference>
<evidence type="ECO:0000256" key="6">
    <source>
        <dbReference type="ARBA" id="ARBA00022692"/>
    </source>
</evidence>
<evidence type="ECO:0000256" key="20">
    <source>
        <dbReference type="SAM" id="SignalP"/>
    </source>
</evidence>
<dbReference type="GO" id="GO:0007389">
    <property type="term" value="P:pattern specification process"/>
    <property type="evidence" value="ECO:0007669"/>
    <property type="project" value="TreeGrafter"/>
</dbReference>
<dbReference type="PROSITE" id="PS50038">
    <property type="entry name" value="FZ"/>
    <property type="match status" value="1"/>
</dbReference>
<feature type="transmembrane region" description="Helical" evidence="19">
    <location>
        <begin position="301"/>
        <end position="324"/>
    </location>
</feature>
<dbReference type="GO" id="GO:0007417">
    <property type="term" value="P:central nervous system development"/>
    <property type="evidence" value="ECO:0007669"/>
    <property type="project" value="TreeGrafter"/>
</dbReference>
<keyword evidence="9" id="KW-0297">G-protein coupled receptor</keyword>
<keyword evidence="6 19" id="KW-0812">Transmembrane</keyword>
<keyword evidence="5" id="KW-1003">Cell membrane</keyword>
<dbReference type="AlphaFoldDB" id="A0AAD9K858"/>
<dbReference type="GO" id="GO:0005886">
    <property type="term" value="C:plasma membrane"/>
    <property type="evidence" value="ECO:0007669"/>
    <property type="project" value="UniProtKB-SubCell"/>
</dbReference>
<evidence type="ECO:0000256" key="8">
    <source>
        <dbReference type="ARBA" id="ARBA00022989"/>
    </source>
</evidence>
<evidence type="ECO:0000256" key="7">
    <source>
        <dbReference type="ARBA" id="ARBA00022729"/>
    </source>
</evidence>
<dbReference type="PANTHER" id="PTHR11309">
    <property type="entry name" value="FRIZZLED"/>
    <property type="match status" value="1"/>
</dbReference>
<dbReference type="CDD" id="cd15030">
    <property type="entry name" value="7tmF_SMO_homolog"/>
    <property type="match status" value="1"/>
</dbReference>
<name>A0AAD9K858_9ANNE</name>
<feature type="domain" description="G-protein coupled receptors family 2 profile 2" evidence="22">
    <location>
        <begin position="213"/>
        <end position="482"/>
    </location>
</feature>
<dbReference type="InterPro" id="IPR017981">
    <property type="entry name" value="GPCR_2-like_7TM"/>
</dbReference>
<dbReference type="PROSITE" id="PS50261">
    <property type="entry name" value="G_PROTEIN_RECEP_F2_4"/>
    <property type="match status" value="1"/>
</dbReference>
<comment type="caution">
    <text evidence="17">Lacks conserved residue(s) required for the propagation of feature annotation.</text>
</comment>
<dbReference type="Gene3D" id="1.20.1070.10">
    <property type="entry name" value="Rhodopsin 7-helix transmembrane proteins"/>
    <property type="match status" value="1"/>
</dbReference>
<dbReference type="GO" id="GO:0004930">
    <property type="term" value="F:G protein-coupled receptor activity"/>
    <property type="evidence" value="ECO:0007669"/>
    <property type="project" value="UniProtKB-KW"/>
</dbReference>
<evidence type="ECO:0000259" key="22">
    <source>
        <dbReference type="PROSITE" id="PS50261"/>
    </source>
</evidence>
<evidence type="ECO:0000256" key="18">
    <source>
        <dbReference type="SAM" id="MobiDB-lite"/>
    </source>
</evidence>
<evidence type="ECO:0000256" key="4">
    <source>
        <dbReference type="ARBA" id="ARBA00022473"/>
    </source>
</evidence>
<dbReference type="Proteomes" id="UP001208570">
    <property type="component" value="Unassembled WGS sequence"/>
</dbReference>
<feature type="transmembrane region" description="Helical" evidence="19">
    <location>
        <begin position="386"/>
        <end position="412"/>
    </location>
</feature>
<comment type="caution">
    <text evidence="23">The sequence shown here is derived from an EMBL/GenBank/DDBJ whole genome shotgun (WGS) entry which is preliminary data.</text>
</comment>
<accession>A0AAD9K858</accession>
<dbReference type="GO" id="GO:0005929">
    <property type="term" value="C:cilium"/>
    <property type="evidence" value="ECO:0007669"/>
    <property type="project" value="UniProtKB-SubCell"/>
</dbReference>
<feature type="compositionally biased region" description="Basic and acidic residues" evidence="18">
    <location>
        <begin position="757"/>
        <end position="771"/>
    </location>
</feature>
<dbReference type="SMART" id="SM01330">
    <property type="entry name" value="Frizzled"/>
    <property type="match status" value="1"/>
</dbReference>
<comment type="similarity">
    <text evidence="3">Belongs to the G-protein coupled receptor Fz/Smo family.</text>
</comment>
<keyword evidence="24" id="KW-1185">Reference proteome</keyword>
<dbReference type="PRINTS" id="PR00489">
    <property type="entry name" value="FRIZZLED"/>
</dbReference>
<dbReference type="Pfam" id="PF01392">
    <property type="entry name" value="Fz"/>
    <property type="match status" value="1"/>
</dbReference>
<dbReference type="SUPFAM" id="SSF63501">
    <property type="entry name" value="Frizzled cysteine-rich domain"/>
    <property type="match status" value="1"/>
</dbReference>
<dbReference type="InterPro" id="IPR035683">
    <property type="entry name" value="SMO_7TM"/>
</dbReference>
<keyword evidence="12" id="KW-0675">Receptor</keyword>
<evidence type="ECO:0000259" key="21">
    <source>
        <dbReference type="PROSITE" id="PS50038"/>
    </source>
</evidence>
<dbReference type="GO" id="GO:0030425">
    <property type="term" value="C:dendrite"/>
    <property type="evidence" value="ECO:0007669"/>
    <property type="project" value="TreeGrafter"/>
</dbReference>
<dbReference type="GO" id="GO:0009888">
    <property type="term" value="P:tissue development"/>
    <property type="evidence" value="ECO:0007669"/>
    <property type="project" value="UniProtKB-ARBA"/>
</dbReference>
<dbReference type="EMBL" id="JAODUP010000045">
    <property type="protein sequence ID" value="KAK2165795.1"/>
    <property type="molecule type" value="Genomic_DNA"/>
</dbReference>
<evidence type="ECO:0000256" key="17">
    <source>
        <dbReference type="PROSITE-ProRule" id="PRU00090"/>
    </source>
</evidence>
<feature type="transmembrane region" description="Helical" evidence="19">
    <location>
        <begin position="345"/>
        <end position="366"/>
    </location>
</feature>
<dbReference type="GO" id="GO:0005113">
    <property type="term" value="F:patched binding"/>
    <property type="evidence" value="ECO:0007669"/>
    <property type="project" value="TreeGrafter"/>
</dbReference>
<evidence type="ECO:0000256" key="5">
    <source>
        <dbReference type="ARBA" id="ARBA00022475"/>
    </source>
</evidence>
<keyword evidence="8 19" id="KW-1133">Transmembrane helix</keyword>
<evidence type="ECO:0000256" key="13">
    <source>
        <dbReference type="ARBA" id="ARBA00023180"/>
    </source>
</evidence>
<feature type="domain" description="FZ" evidence="21">
    <location>
        <begin position="42"/>
        <end position="179"/>
    </location>
</feature>
<dbReference type="SMART" id="SM00063">
    <property type="entry name" value="FRI"/>
    <property type="match status" value="1"/>
</dbReference>
<evidence type="ECO:0000256" key="2">
    <source>
        <dbReference type="ARBA" id="ARBA00004651"/>
    </source>
</evidence>
<evidence type="ECO:0000256" key="15">
    <source>
        <dbReference type="ARBA" id="ARBA00023273"/>
    </source>
</evidence>
<evidence type="ECO:0000256" key="9">
    <source>
        <dbReference type="ARBA" id="ARBA00023040"/>
    </source>
</evidence>
<keyword evidence="15" id="KW-0966">Cell projection</keyword>
<feature type="transmembrane region" description="Helical" evidence="19">
    <location>
        <begin position="213"/>
        <end position="236"/>
    </location>
</feature>